<gene>
    <name evidence="3" type="ORF">AUJ95_01440</name>
</gene>
<organism evidence="3 4">
    <name type="scientific">Candidatus Desantisbacteria bacterium CG2_30_40_21</name>
    <dbReference type="NCBI Taxonomy" id="1817895"/>
    <lineage>
        <taxon>Bacteria</taxon>
        <taxon>Candidatus Desantisiibacteriota</taxon>
    </lineage>
</organism>
<dbReference type="InterPro" id="IPR015914">
    <property type="entry name" value="PAPs_N"/>
</dbReference>
<dbReference type="Pfam" id="PF16656">
    <property type="entry name" value="Pur_ac_phosph_N"/>
    <property type="match status" value="1"/>
</dbReference>
<feature type="domain" description="Fibronectin type-III" evidence="2">
    <location>
        <begin position="234"/>
        <end position="344"/>
    </location>
</feature>
<name>A0A1J5E2Z6_9BACT</name>
<dbReference type="InterPro" id="IPR013783">
    <property type="entry name" value="Ig-like_fold"/>
</dbReference>
<dbReference type="GO" id="GO:0046872">
    <property type="term" value="F:metal ion binding"/>
    <property type="evidence" value="ECO:0007669"/>
    <property type="project" value="InterPro"/>
</dbReference>
<evidence type="ECO:0000256" key="1">
    <source>
        <dbReference type="SAM" id="SignalP"/>
    </source>
</evidence>
<dbReference type="InterPro" id="IPR003961">
    <property type="entry name" value="FN3_dom"/>
</dbReference>
<feature type="chain" id="PRO_5012837208" description="Fibronectin type-III domain-containing protein" evidence="1">
    <location>
        <begin position="29"/>
        <end position="529"/>
    </location>
</feature>
<dbReference type="Gene3D" id="2.60.40.4070">
    <property type="match status" value="1"/>
</dbReference>
<comment type="caution">
    <text evidence="3">The sequence shown here is derived from an EMBL/GenBank/DDBJ whole genome shotgun (WGS) entry which is preliminary data.</text>
</comment>
<evidence type="ECO:0000313" key="3">
    <source>
        <dbReference type="EMBL" id="OIP42693.1"/>
    </source>
</evidence>
<dbReference type="STRING" id="1817895.AUJ95_01440"/>
<dbReference type="Gene3D" id="2.60.40.380">
    <property type="entry name" value="Purple acid phosphatase-like, N-terminal"/>
    <property type="match status" value="1"/>
</dbReference>
<reference evidence="3 4" key="1">
    <citation type="journal article" date="2016" name="Environ. Microbiol.">
        <title>Genomic resolution of a cold subsurface aquifer community provides metabolic insights for novel microbes adapted to high CO concentrations.</title>
        <authorList>
            <person name="Probst A.J."/>
            <person name="Castelle C.J."/>
            <person name="Singh A."/>
            <person name="Brown C.T."/>
            <person name="Anantharaman K."/>
            <person name="Sharon I."/>
            <person name="Hug L.A."/>
            <person name="Burstein D."/>
            <person name="Emerson J.B."/>
            <person name="Thomas B.C."/>
            <person name="Banfield J.F."/>
        </authorList>
    </citation>
    <scope>NUCLEOTIDE SEQUENCE [LARGE SCALE GENOMIC DNA]</scope>
    <source>
        <strain evidence="3">CG2_30_40_21</strain>
    </source>
</reference>
<evidence type="ECO:0000259" key="2">
    <source>
        <dbReference type="PROSITE" id="PS50853"/>
    </source>
</evidence>
<sequence length="529" mass="56263">MKLRYLAHNGRTLWLLLGLLLLSQPSFGQPKEIKQTNITGEAFTISWITNTPGTAAIQYGIGTNSLDSSATDNRLASTHHIQIEGLSPNATYYYDIVSAGVTDNNQGKHYSIKTGSSTDIPTGTDLVYGFVYKSDGTTTVPGALVYLQICNTNGTGSIGSSSEWSTVVDQNGSWGIDLINVRTKDLLNFFEYSPSGDSLSIFVQGGIDGIGTLITDTANDSPCQNIRILSDTTPPGTITNLSVGTIGITSVILSWSSPGDDGYDWTADGYEIRYSTASITENNWVQASIASGIIPSPKSAGTTQQATVQNLVIGTGYYFAIKVSDEVGNWSGMSNIVAVTTYGTPTSLTIVSGDSQKATANTALTPFIVKLTDTHGDSVAVTWQIIEPGYGAALLATSTITNVNGTTSTIFTLGTKVGTYTVIATAFGLIATFTATAIFEPTLEKAIAYPDPYEANKHTCIYFDKLSENSTIKIFTIAGELVREIQVKSSPQSWDACNDAGEKVASGIYLYLITDPAENKQVGKLGVIR</sequence>
<dbReference type="InterPro" id="IPR036116">
    <property type="entry name" value="FN3_sf"/>
</dbReference>
<dbReference type="SUPFAM" id="SSF49363">
    <property type="entry name" value="Purple acid phosphatase, N-terminal domain"/>
    <property type="match status" value="1"/>
</dbReference>
<dbReference type="AlphaFoldDB" id="A0A1J5E2Z6"/>
<dbReference type="InterPro" id="IPR008963">
    <property type="entry name" value="Purple_acid_Pase-like_N"/>
</dbReference>
<dbReference type="GO" id="GO:0003993">
    <property type="term" value="F:acid phosphatase activity"/>
    <property type="evidence" value="ECO:0007669"/>
    <property type="project" value="InterPro"/>
</dbReference>
<evidence type="ECO:0000313" key="4">
    <source>
        <dbReference type="Proteomes" id="UP000183085"/>
    </source>
</evidence>
<dbReference type="Proteomes" id="UP000183085">
    <property type="component" value="Unassembled WGS sequence"/>
</dbReference>
<accession>A0A1J5E2Z6</accession>
<dbReference type="PROSITE" id="PS50853">
    <property type="entry name" value="FN3"/>
    <property type="match status" value="1"/>
</dbReference>
<dbReference type="EMBL" id="MNYI01000041">
    <property type="protein sequence ID" value="OIP42693.1"/>
    <property type="molecule type" value="Genomic_DNA"/>
</dbReference>
<proteinExistence type="predicted"/>
<dbReference type="SMART" id="SM00060">
    <property type="entry name" value="FN3"/>
    <property type="match status" value="2"/>
</dbReference>
<keyword evidence="1" id="KW-0732">Signal</keyword>
<dbReference type="Pfam" id="PF00041">
    <property type="entry name" value="fn3"/>
    <property type="match status" value="1"/>
</dbReference>
<protein>
    <recommendedName>
        <fullName evidence="2">Fibronectin type-III domain-containing protein</fullName>
    </recommendedName>
</protein>
<feature type="signal peptide" evidence="1">
    <location>
        <begin position="1"/>
        <end position="28"/>
    </location>
</feature>
<dbReference type="Gene3D" id="2.60.40.10">
    <property type="entry name" value="Immunoglobulins"/>
    <property type="match status" value="1"/>
</dbReference>
<dbReference type="CDD" id="cd00063">
    <property type="entry name" value="FN3"/>
    <property type="match status" value="1"/>
</dbReference>
<dbReference type="SUPFAM" id="SSF49265">
    <property type="entry name" value="Fibronectin type III"/>
    <property type="match status" value="1"/>
</dbReference>